<dbReference type="InterPro" id="IPR001394">
    <property type="entry name" value="Peptidase_C19_UCH"/>
</dbReference>
<dbReference type="SMART" id="SM00726">
    <property type="entry name" value="UIM"/>
    <property type="match status" value="2"/>
</dbReference>
<organism evidence="10 11">
    <name type="scientific">Cryptococcus neoformans Tu259-1</name>
    <dbReference type="NCBI Taxonomy" id="1230072"/>
    <lineage>
        <taxon>Eukaryota</taxon>
        <taxon>Fungi</taxon>
        <taxon>Dikarya</taxon>
        <taxon>Basidiomycota</taxon>
        <taxon>Agaricomycotina</taxon>
        <taxon>Tremellomycetes</taxon>
        <taxon>Tremellales</taxon>
        <taxon>Cryptococcaceae</taxon>
        <taxon>Cryptococcus</taxon>
        <taxon>Cryptococcus neoformans species complex</taxon>
    </lineage>
</organism>
<evidence type="ECO:0000259" key="9">
    <source>
        <dbReference type="Pfam" id="PF00443"/>
    </source>
</evidence>
<keyword evidence="3" id="KW-0645">Protease</keyword>
<keyword evidence="5" id="KW-0378">Hydrolase</keyword>
<dbReference type="GO" id="GO:0061136">
    <property type="term" value="P:regulation of proteasomal protein catabolic process"/>
    <property type="evidence" value="ECO:0007669"/>
    <property type="project" value="TreeGrafter"/>
</dbReference>
<keyword evidence="4" id="KW-0833">Ubl conjugation pathway</keyword>
<proteinExistence type="predicted"/>
<dbReference type="PANTHER" id="PTHR43982">
    <property type="entry name" value="UBIQUITIN CARBOXYL-TERMINAL HYDROLASE"/>
    <property type="match status" value="1"/>
</dbReference>
<feature type="compositionally biased region" description="Basic and acidic residues" evidence="8">
    <location>
        <begin position="174"/>
        <end position="186"/>
    </location>
</feature>
<feature type="region of interest" description="Disordered" evidence="8">
    <location>
        <begin position="780"/>
        <end position="805"/>
    </location>
</feature>
<evidence type="ECO:0000313" key="10">
    <source>
        <dbReference type="EMBL" id="OXG25534.1"/>
    </source>
</evidence>
<sequence length="805" mass="89354">MSIHDSTFLALKDMGIDPALAREAASRFHSVEPAVNWCFGDGANWQPSTVAESMHGGFNPRHREGTSVEHREVIEVFDSPSSSPKPRHPHIPLGSNNPFLPTQPRSPHPASHPLPQPPLSPRSPSVRLGTQSLPVEIDDGNDSEDEELRKAIALSQNVEHSVSEAATLQDVMDVDGKRDSRERSERASGAPPPSPKSDMPGTIGVTFGPSTKDDVDGKLALVPTSQNDNTTSKEDADLDKAIQESLMTASFHSASAEAEKEKPQPTKRGDRVPLVFYSPSGRYTYIAQILQAFAAVPRIQTAFQENVDSASRGDCILNERAQVLNDWFGRIADEPFNFYEIDDTAKIITEGSERNQLPPLLPTMDFQLIFIDLFERAAIPRLQGMAKDEEELNHLREECRRVFETKVTGHTPDSVSSASYVTFVRQPTGNDVYTQLADVFWGPEAQTTSIKKLGDVLTVYLDWKPSSAREIWQLDEEIMLDRFLQSNAAWAANKRGLQAVSAGNARRIKEKIESLTMHDGNNYLDSLATLLENLRTKPKNVDVTRAISREEIKGKIEAILAALKAKVASLEEELKEQTKASSAEVFETDDPQYNQHVFNLRAILFHDGGMVGQKHFYMYVRGKDDRWWKIQEHEATEVEWEAIVGDRTGIWMEGGPYMLLYARKGSRPSSPEPSTTRPNAVHVPPHSDSIIIESDNTSTSTFPPDCSESAPYSASNGSKPQVSQANEKDGEELLLMNMGTPEAETEWVEDAGSEANRDLADIVMGESMSPKKEEEIKATVHEKADEGNKEVEARNTKKDEDTVML</sequence>
<comment type="caution">
    <text evidence="10">The sequence shown here is derived from an EMBL/GenBank/DDBJ whole genome shotgun (WGS) entry which is preliminary data.</text>
</comment>
<reference evidence="10 11" key="1">
    <citation type="submission" date="2017-06" db="EMBL/GenBank/DDBJ databases">
        <title>Global population genomics of the pathogenic fungus Cryptococcus neoformans var. grubii.</title>
        <authorList>
            <person name="Cuomo C."/>
            <person name="Litvintseva A."/>
            <person name="Chen Y."/>
            <person name="Young S."/>
            <person name="Zeng Q."/>
            <person name="Chapman S."/>
            <person name="Gujja S."/>
            <person name="Saif S."/>
            <person name="Birren B."/>
        </authorList>
    </citation>
    <scope>NUCLEOTIDE SEQUENCE [LARGE SCALE GENOMIC DNA]</scope>
    <source>
        <strain evidence="10 11">Tu259-1</strain>
    </source>
</reference>
<dbReference type="InterPro" id="IPR038765">
    <property type="entry name" value="Papain-like_cys_pep_sf"/>
</dbReference>
<protein>
    <recommendedName>
        <fullName evidence="2">ubiquitinyl hydrolase 1</fullName>
        <ecNumber evidence="2">3.4.19.12</ecNumber>
    </recommendedName>
</protein>
<dbReference type="Pfam" id="PF00443">
    <property type="entry name" value="UCH"/>
    <property type="match status" value="1"/>
</dbReference>
<feature type="region of interest" description="Disordered" evidence="8">
    <location>
        <begin position="663"/>
        <end position="727"/>
    </location>
</feature>
<feature type="region of interest" description="Disordered" evidence="8">
    <location>
        <begin position="252"/>
        <end position="272"/>
    </location>
</feature>
<dbReference type="InterPro" id="IPR003903">
    <property type="entry name" value="UIM_dom"/>
</dbReference>
<evidence type="ECO:0000256" key="7">
    <source>
        <dbReference type="SAM" id="Coils"/>
    </source>
</evidence>
<keyword evidence="6" id="KW-0788">Thiol protease</keyword>
<dbReference type="PANTHER" id="PTHR43982:SF6">
    <property type="entry name" value="UBIQUITIN CARBOXYL-TERMINAL HYDROLASE 2-RELATED"/>
    <property type="match status" value="1"/>
</dbReference>
<dbReference type="GO" id="GO:0004843">
    <property type="term" value="F:cysteine-type deubiquitinase activity"/>
    <property type="evidence" value="ECO:0007669"/>
    <property type="project" value="UniProtKB-EC"/>
</dbReference>
<evidence type="ECO:0000256" key="3">
    <source>
        <dbReference type="ARBA" id="ARBA00022670"/>
    </source>
</evidence>
<dbReference type="EC" id="3.4.19.12" evidence="2"/>
<evidence type="ECO:0000256" key="8">
    <source>
        <dbReference type="SAM" id="MobiDB-lite"/>
    </source>
</evidence>
<comment type="catalytic activity">
    <reaction evidence="1">
        <text>Thiol-dependent hydrolysis of ester, thioester, amide, peptide and isopeptide bonds formed by the C-terminal Gly of ubiquitin (a 76-residue protein attached to proteins as an intracellular targeting signal).</text>
        <dbReference type="EC" id="3.4.19.12"/>
    </reaction>
</comment>
<dbReference type="GO" id="GO:0016579">
    <property type="term" value="P:protein deubiquitination"/>
    <property type="evidence" value="ECO:0007669"/>
    <property type="project" value="InterPro"/>
</dbReference>
<evidence type="ECO:0000256" key="6">
    <source>
        <dbReference type="ARBA" id="ARBA00022807"/>
    </source>
</evidence>
<dbReference type="OrthoDB" id="443682at2759"/>
<dbReference type="Gene3D" id="3.90.70.10">
    <property type="entry name" value="Cysteine proteinases"/>
    <property type="match status" value="1"/>
</dbReference>
<evidence type="ECO:0000256" key="2">
    <source>
        <dbReference type="ARBA" id="ARBA00012759"/>
    </source>
</evidence>
<feature type="compositionally biased region" description="Polar residues" evidence="8">
    <location>
        <begin position="710"/>
        <end position="725"/>
    </location>
</feature>
<feature type="compositionally biased region" description="Polar residues" evidence="8">
    <location>
        <begin position="94"/>
        <end position="103"/>
    </location>
</feature>
<feature type="region of interest" description="Disordered" evidence="8">
    <location>
        <begin position="167"/>
        <end position="234"/>
    </location>
</feature>
<dbReference type="InterPro" id="IPR044635">
    <property type="entry name" value="UBP14-like"/>
</dbReference>
<feature type="compositionally biased region" description="Pro residues" evidence="8">
    <location>
        <begin position="104"/>
        <end position="121"/>
    </location>
</feature>
<evidence type="ECO:0000256" key="1">
    <source>
        <dbReference type="ARBA" id="ARBA00000707"/>
    </source>
</evidence>
<dbReference type="GO" id="GO:0043161">
    <property type="term" value="P:proteasome-mediated ubiquitin-dependent protein catabolic process"/>
    <property type="evidence" value="ECO:0007669"/>
    <property type="project" value="InterPro"/>
</dbReference>
<evidence type="ECO:0000256" key="4">
    <source>
        <dbReference type="ARBA" id="ARBA00022786"/>
    </source>
</evidence>
<dbReference type="AlphaFoldDB" id="A0A854QGC0"/>
<evidence type="ECO:0000256" key="5">
    <source>
        <dbReference type="ARBA" id="ARBA00022801"/>
    </source>
</evidence>
<accession>A0A854QGC0</accession>
<keyword evidence="7" id="KW-0175">Coiled coil</keyword>
<feature type="compositionally biased region" description="Basic and acidic residues" evidence="8">
    <location>
        <begin position="257"/>
        <end position="271"/>
    </location>
</feature>
<feature type="compositionally biased region" description="Low complexity" evidence="8">
    <location>
        <begin position="667"/>
        <end position="678"/>
    </location>
</feature>
<dbReference type="SUPFAM" id="SSF54001">
    <property type="entry name" value="Cysteine proteinases"/>
    <property type="match status" value="1"/>
</dbReference>
<dbReference type="EMBL" id="AMKT01000027">
    <property type="protein sequence ID" value="OXG25534.1"/>
    <property type="molecule type" value="Genomic_DNA"/>
</dbReference>
<feature type="region of interest" description="Disordered" evidence="8">
    <location>
        <begin position="78"/>
        <end position="128"/>
    </location>
</feature>
<name>A0A854QGC0_CRYNE</name>
<dbReference type="CDD" id="cd02257">
    <property type="entry name" value="Peptidase_C19"/>
    <property type="match status" value="1"/>
</dbReference>
<dbReference type="Proteomes" id="UP000199727">
    <property type="component" value="Unassembled WGS sequence"/>
</dbReference>
<dbReference type="Pfam" id="PF23625">
    <property type="entry name" value="UIM_2"/>
    <property type="match status" value="2"/>
</dbReference>
<feature type="coiled-coil region" evidence="7">
    <location>
        <begin position="553"/>
        <end position="580"/>
    </location>
</feature>
<feature type="domain" description="Peptidase C19 ubiquitin carboxyl-terminal hydrolase" evidence="9">
    <location>
        <begin position="536"/>
        <end position="661"/>
    </location>
</feature>
<gene>
    <name evidence="10" type="ORF">C361_01493</name>
</gene>
<dbReference type="GO" id="GO:0070628">
    <property type="term" value="F:proteasome binding"/>
    <property type="evidence" value="ECO:0007669"/>
    <property type="project" value="TreeGrafter"/>
</dbReference>
<evidence type="ECO:0000313" key="11">
    <source>
        <dbReference type="Proteomes" id="UP000199727"/>
    </source>
</evidence>